<organism evidence="4 5">
    <name type="scientific">Hassallia byssoidea VB512170</name>
    <dbReference type="NCBI Taxonomy" id="1304833"/>
    <lineage>
        <taxon>Bacteria</taxon>
        <taxon>Bacillati</taxon>
        <taxon>Cyanobacteriota</taxon>
        <taxon>Cyanophyceae</taxon>
        <taxon>Nostocales</taxon>
        <taxon>Tolypothrichaceae</taxon>
        <taxon>Hassallia</taxon>
    </lineage>
</organism>
<keyword evidence="1" id="KW-0521">NADP</keyword>
<name>A0A846H6L2_9CYAN</name>
<evidence type="ECO:0000313" key="4">
    <source>
        <dbReference type="EMBL" id="NEU72239.1"/>
    </source>
</evidence>
<dbReference type="InterPro" id="IPR013149">
    <property type="entry name" value="ADH-like_C"/>
</dbReference>
<feature type="domain" description="Enoyl reductase (ER)" evidence="3">
    <location>
        <begin position="11"/>
        <end position="336"/>
    </location>
</feature>
<gene>
    <name evidence="4" type="ORF">PI95_006540</name>
</gene>
<dbReference type="InterPro" id="IPR036291">
    <property type="entry name" value="NAD(P)-bd_dom_sf"/>
</dbReference>
<dbReference type="CDD" id="cd08268">
    <property type="entry name" value="MDR2"/>
    <property type="match status" value="1"/>
</dbReference>
<dbReference type="PANTHER" id="PTHR48106:SF5">
    <property type="entry name" value="ZINC-CONTAINING ALCOHOL DEHYDROGENASE"/>
    <property type="match status" value="1"/>
</dbReference>
<dbReference type="SUPFAM" id="SSF50129">
    <property type="entry name" value="GroES-like"/>
    <property type="match status" value="1"/>
</dbReference>
<dbReference type="Proteomes" id="UP000031549">
    <property type="component" value="Unassembled WGS sequence"/>
</dbReference>
<comment type="caution">
    <text evidence="4">The sequence shown here is derived from an EMBL/GenBank/DDBJ whole genome shotgun (WGS) entry which is preliminary data.</text>
</comment>
<dbReference type="SMART" id="SM00829">
    <property type="entry name" value="PKS_ER"/>
    <property type="match status" value="1"/>
</dbReference>
<reference evidence="4 5" key="1">
    <citation type="journal article" date="2015" name="Genome Announc.">
        <title>Draft Genome Sequence of Cyanobacterium Hassallia byssoidea Strain VB512170, Isolated from Monuments in India.</title>
        <authorList>
            <person name="Singh D."/>
            <person name="Chandrababunaidu M.M."/>
            <person name="Panda A."/>
            <person name="Sen D."/>
            <person name="Bhattacharyya S."/>
            <person name="Adhikary S.P."/>
            <person name="Tripathy S."/>
        </authorList>
    </citation>
    <scope>NUCLEOTIDE SEQUENCE [LARGE SCALE GENOMIC DNA]</scope>
    <source>
        <strain evidence="4 5">VB512170</strain>
    </source>
</reference>
<dbReference type="AlphaFoldDB" id="A0A846H6L2"/>
<evidence type="ECO:0000256" key="1">
    <source>
        <dbReference type="ARBA" id="ARBA00022857"/>
    </source>
</evidence>
<dbReference type="GO" id="GO:0070402">
    <property type="term" value="F:NADPH binding"/>
    <property type="evidence" value="ECO:0007669"/>
    <property type="project" value="TreeGrafter"/>
</dbReference>
<sequence length="338" mass="36745">MAKVVSFHQLGDANVLKLEDVQVREPGKDEIRIKVEAIGLNRAEVLFREGNYVEMPKLPSSLGYEAAGIVEAIGENVTNLKVGDKVSTGPFFSMRDYGTYGEQVIVPANAAFRYPDNLTSTEAATAWLQYLTGYFAFADVGKLQPGQYVLITAASSSTGYSAIQLAKMMGAITIATTRTQAKRQNLVDAGADYVIVTNEEDLAGRVKEITGDRGVELVYDPVAGPTLAQLVEVTAPKGTIIIYGTLSSEPTIFPLLPAITKSIKFPVYAVFEFTGSDALSLSRNEEAVQRGVKFIYEGLASGQLKPVIDERVFKLDEIVEAHRYMESNQQNGKIVVTV</sequence>
<dbReference type="Pfam" id="PF00107">
    <property type="entry name" value="ADH_zinc_N"/>
    <property type="match status" value="1"/>
</dbReference>
<evidence type="ECO:0000313" key="5">
    <source>
        <dbReference type="Proteomes" id="UP000031549"/>
    </source>
</evidence>
<dbReference type="Pfam" id="PF08240">
    <property type="entry name" value="ADH_N"/>
    <property type="match status" value="1"/>
</dbReference>
<evidence type="ECO:0000259" key="3">
    <source>
        <dbReference type="SMART" id="SM00829"/>
    </source>
</evidence>
<proteinExistence type="predicted"/>
<keyword evidence="2" id="KW-0560">Oxidoreductase</keyword>
<dbReference type="GO" id="GO:0016651">
    <property type="term" value="F:oxidoreductase activity, acting on NAD(P)H"/>
    <property type="evidence" value="ECO:0007669"/>
    <property type="project" value="TreeGrafter"/>
</dbReference>
<dbReference type="SUPFAM" id="SSF51735">
    <property type="entry name" value="NAD(P)-binding Rossmann-fold domains"/>
    <property type="match status" value="1"/>
</dbReference>
<dbReference type="InterPro" id="IPR011032">
    <property type="entry name" value="GroES-like_sf"/>
</dbReference>
<dbReference type="Gene3D" id="3.90.180.10">
    <property type="entry name" value="Medium-chain alcohol dehydrogenases, catalytic domain"/>
    <property type="match status" value="1"/>
</dbReference>
<keyword evidence="5" id="KW-1185">Reference proteome</keyword>
<dbReference type="RefSeq" id="WP_039753297.1">
    <property type="nucleotide sequence ID" value="NZ_JTCM02000008.1"/>
</dbReference>
<dbReference type="PANTHER" id="PTHR48106">
    <property type="entry name" value="QUINONE OXIDOREDUCTASE PIG3-RELATED"/>
    <property type="match status" value="1"/>
</dbReference>
<dbReference type="Gene3D" id="3.40.50.720">
    <property type="entry name" value="NAD(P)-binding Rossmann-like Domain"/>
    <property type="match status" value="1"/>
</dbReference>
<dbReference type="InterPro" id="IPR020843">
    <property type="entry name" value="ER"/>
</dbReference>
<protein>
    <submittedName>
        <fullName evidence="4">Zinc-dependent alcohol dehydrogenase family protein</fullName>
    </submittedName>
</protein>
<dbReference type="EMBL" id="JTCM02000008">
    <property type="protein sequence ID" value="NEU72239.1"/>
    <property type="molecule type" value="Genomic_DNA"/>
</dbReference>
<evidence type="ECO:0000256" key="2">
    <source>
        <dbReference type="ARBA" id="ARBA00023002"/>
    </source>
</evidence>
<dbReference type="InterPro" id="IPR013154">
    <property type="entry name" value="ADH-like_N"/>
</dbReference>
<accession>A0A846H6L2</accession>